<evidence type="ECO:0000313" key="1">
    <source>
        <dbReference type="EMBL" id="GGU63652.1"/>
    </source>
</evidence>
<sequence>MVPSAAVFQLQAVVLPVAGLPSGLPGFLPQVRGYRQPIEEFAQRGQTLLLALADTPRPGREGIAGRAEWDAGSEGHVAPHAAAGRATLADRLRAAAERLAEEAAQRAGGLAARAGTQAEGLLSTALGVLGEAGQEERQNGEYDADGDDSGDHHGWTYFLGGALTLRGV</sequence>
<comment type="caution">
    <text evidence="1">The sequence shown here is derived from an EMBL/GenBank/DDBJ whole genome shotgun (WGS) entry which is preliminary data.</text>
</comment>
<organism evidence="1 2">
    <name type="scientific">Streptomyces lavendofoliae</name>
    <dbReference type="NCBI Taxonomy" id="67314"/>
    <lineage>
        <taxon>Bacteria</taxon>
        <taxon>Bacillati</taxon>
        <taxon>Actinomycetota</taxon>
        <taxon>Actinomycetes</taxon>
        <taxon>Kitasatosporales</taxon>
        <taxon>Streptomycetaceae</taxon>
        <taxon>Streptomyces</taxon>
    </lineage>
</organism>
<dbReference type="EMBL" id="BMTP01000021">
    <property type="protein sequence ID" value="GGU63652.1"/>
    <property type="molecule type" value="Genomic_DNA"/>
</dbReference>
<evidence type="ECO:0000313" key="2">
    <source>
        <dbReference type="Proteomes" id="UP000636661"/>
    </source>
</evidence>
<accession>A0A918M7V0</accession>
<proteinExistence type="predicted"/>
<dbReference type="AlphaFoldDB" id="A0A918M7V0"/>
<reference evidence="1" key="2">
    <citation type="submission" date="2020-09" db="EMBL/GenBank/DDBJ databases">
        <authorList>
            <person name="Sun Q."/>
            <person name="Ohkuma M."/>
        </authorList>
    </citation>
    <scope>NUCLEOTIDE SEQUENCE</scope>
    <source>
        <strain evidence="1">JCM 4391</strain>
    </source>
</reference>
<gene>
    <name evidence="1" type="ORF">GCM10010274_60550</name>
</gene>
<protein>
    <submittedName>
        <fullName evidence="1">Uncharacterized protein</fullName>
    </submittedName>
</protein>
<reference evidence="1" key="1">
    <citation type="journal article" date="2014" name="Int. J. Syst. Evol. Microbiol.">
        <title>Complete genome sequence of Corynebacterium casei LMG S-19264T (=DSM 44701T), isolated from a smear-ripened cheese.</title>
        <authorList>
            <consortium name="US DOE Joint Genome Institute (JGI-PGF)"/>
            <person name="Walter F."/>
            <person name="Albersmeier A."/>
            <person name="Kalinowski J."/>
            <person name="Ruckert C."/>
        </authorList>
    </citation>
    <scope>NUCLEOTIDE SEQUENCE</scope>
    <source>
        <strain evidence="1">JCM 4391</strain>
    </source>
</reference>
<name>A0A918M7V0_9ACTN</name>
<dbReference type="Proteomes" id="UP000636661">
    <property type="component" value="Unassembled WGS sequence"/>
</dbReference>
<keyword evidence="2" id="KW-1185">Reference proteome</keyword>